<evidence type="ECO:0000256" key="1">
    <source>
        <dbReference type="ARBA" id="ARBA00023015"/>
    </source>
</evidence>
<feature type="region of interest" description="Disordered" evidence="4">
    <location>
        <begin position="1"/>
        <end position="46"/>
    </location>
</feature>
<keyword evidence="1" id="KW-0805">Transcription regulation</keyword>
<keyword evidence="2" id="KW-0238">DNA-binding</keyword>
<dbReference type="PANTHER" id="PTHR30514">
    <property type="entry name" value="GLUCOKINASE"/>
    <property type="match status" value="1"/>
</dbReference>
<feature type="domain" description="HTH rpiR-type" evidence="5">
    <location>
        <begin position="48"/>
        <end position="124"/>
    </location>
</feature>
<dbReference type="InterPro" id="IPR036388">
    <property type="entry name" value="WH-like_DNA-bd_sf"/>
</dbReference>
<evidence type="ECO:0000259" key="5">
    <source>
        <dbReference type="PROSITE" id="PS51071"/>
    </source>
</evidence>
<dbReference type="InterPro" id="IPR046348">
    <property type="entry name" value="SIS_dom_sf"/>
</dbReference>
<dbReference type="InterPro" id="IPR035472">
    <property type="entry name" value="RpiR-like_SIS"/>
</dbReference>
<dbReference type="PROSITE" id="PS51464">
    <property type="entry name" value="SIS"/>
    <property type="match status" value="1"/>
</dbReference>
<dbReference type="EMBL" id="JAATEM010000009">
    <property type="protein sequence ID" value="NJP50256.1"/>
    <property type="molecule type" value="Genomic_DNA"/>
</dbReference>
<dbReference type="Pfam" id="PF01380">
    <property type="entry name" value="SIS"/>
    <property type="match status" value="1"/>
</dbReference>
<proteinExistence type="predicted"/>
<keyword evidence="8" id="KW-1185">Reference proteome</keyword>
<reference evidence="7 8" key="1">
    <citation type="submission" date="2020-03" db="EMBL/GenBank/DDBJ databases">
        <title>WGS of actinomycetes isolated from Thailand.</title>
        <authorList>
            <person name="Thawai C."/>
        </authorList>
    </citation>
    <scope>NUCLEOTIDE SEQUENCE [LARGE SCALE GENOMIC DNA]</scope>
    <source>
        <strain evidence="7 8">SBST2-5</strain>
    </source>
</reference>
<dbReference type="Proteomes" id="UP000730591">
    <property type="component" value="Unassembled WGS sequence"/>
</dbReference>
<accession>A0ABX1A4C7</accession>
<feature type="domain" description="SIS" evidence="6">
    <location>
        <begin position="175"/>
        <end position="315"/>
    </location>
</feature>
<dbReference type="PANTHER" id="PTHR30514:SF1">
    <property type="entry name" value="HTH-TYPE TRANSCRIPTIONAL REGULATOR HEXR-RELATED"/>
    <property type="match status" value="1"/>
</dbReference>
<dbReference type="InterPro" id="IPR009057">
    <property type="entry name" value="Homeodomain-like_sf"/>
</dbReference>
<evidence type="ECO:0000313" key="7">
    <source>
        <dbReference type="EMBL" id="NJP50256.1"/>
    </source>
</evidence>
<sequence>MVVDRIAAWQEGTARARRPASPAGTRPPLSKSTGPSCRTPPDESSEPAVITALIQSELPRLTASLRKVAEHVLADPGALAHTSAADLGRRTGTSQATVTRFCQALGLDSYQALLLELAKEQGQLTREPADRDRPLGPGIGPDDDLDHVIEVIAQADLRALRATVERLDREALDRAAHALAKARRIDFYGVGASGVLAREAEARLFGIGCPARGWTEVHAAETSASLLTPADVAVALSHSGGTREVLGPLRLAAERGATTVAITSDPRSPAARAASIHLVSTSGETSFRHGGFGARHSVLLIIDCLYARVAQLSYDRATASIALTAHISAGHAARRSRRRT</sequence>
<keyword evidence="3" id="KW-0804">Transcription</keyword>
<evidence type="ECO:0000256" key="2">
    <source>
        <dbReference type="ARBA" id="ARBA00023125"/>
    </source>
</evidence>
<dbReference type="InterPro" id="IPR000281">
    <property type="entry name" value="HTH_RpiR"/>
</dbReference>
<organism evidence="7 8">
    <name type="scientific">Streptomyces composti</name>
    <dbReference type="NCBI Taxonomy" id="2720025"/>
    <lineage>
        <taxon>Bacteria</taxon>
        <taxon>Bacillati</taxon>
        <taxon>Actinomycetota</taxon>
        <taxon>Actinomycetes</taxon>
        <taxon>Kitasatosporales</taxon>
        <taxon>Streptomycetaceae</taxon>
        <taxon>Streptomyces</taxon>
    </lineage>
</organism>
<name>A0ABX1A4C7_9ACTN</name>
<evidence type="ECO:0000259" key="6">
    <source>
        <dbReference type="PROSITE" id="PS51464"/>
    </source>
</evidence>
<dbReference type="InterPro" id="IPR047640">
    <property type="entry name" value="RpiR-like"/>
</dbReference>
<protein>
    <submittedName>
        <fullName evidence="7">MurR/RpiR family transcriptional regulator</fullName>
    </submittedName>
</protein>
<dbReference type="SUPFAM" id="SSF46689">
    <property type="entry name" value="Homeodomain-like"/>
    <property type="match status" value="1"/>
</dbReference>
<dbReference type="InterPro" id="IPR001347">
    <property type="entry name" value="SIS_dom"/>
</dbReference>
<dbReference type="SUPFAM" id="SSF53697">
    <property type="entry name" value="SIS domain"/>
    <property type="match status" value="1"/>
</dbReference>
<comment type="caution">
    <text evidence="7">The sequence shown here is derived from an EMBL/GenBank/DDBJ whole genome shotgun (WGS) entry which is preliminary data.</text>
</comment>
<dbReference type="Pfam" id="PF01418">
    <property type="entry name" value="HTH_6"/>
    <property type="match status" value="1"/>
</dbReference>
<dbReference type="PROSITE" id="PS51071">
    <property type="entry name" value="HTH_RPIR"/>
    <property type="match status" value="1"/>
</dbReference>
<evidence type="ECO:0000256" key="3">
    <source>
        <dbReference type="ARBA" id="ARBA00023163"/>
    </source>
</evidence>
<gene>
    <name evidence="7" type="ORF">HCJ93_09255</name>
</gene>
<evidence type="ECO:0000313" key="8">
    <source>
        <dbReference type="Proteomes" id="UP000730591"/>
    </source>
</evidence>
<dbReference type="Gene3D" id="3.40.50.10490">
    <property type="entry name" value="Glucose-6-phosphate isomerase like protein, domain 1"/>
    <property type="match status" value="1"/>
</dbReference>
<dbReference type="Gene3D" id="1.10.10.10">
    <property type="entry name" value="Winged helix-like DNA-binding domain superfamily/Winged helix DNA-binding domain"/>
    <property type="match status" value="1"/>
</dbReference>
<evidence type="ECO:0000256" key="4">
    <source>
        <dbReference type="SAM" id="MobiDB-lite"/>
    </source>
</evidence>
<dbReference type="CDD" id="cd05013">
    <property type="entry name" value="SIS_RpiR"/>
    <property type="match status" value="1"/>
</dbReference>